<evidence type="ECO:0000313" key="1">
    <source>
        <dbReference type="EMBL" id="PLW29216.1"/>
    </source>
</evidence>
<proteinExistence type="predicted"/>
<comment type="caution">
    <text evidence="1">The sequence shown here is derived from an EMBL/GenBank/DDBJ whole genome shotgun (WGS) entry which is preliminary data.</text>
</comment>
<protein>
    <submittedName>
        <fullName evidence="1">Uncharacterized protein</fullName>
    </submittedName>
</protein>
<dbReference type="EMBL" id="PGCJ01000418">
    <property type="protein sequence ID" value="PLW29216.1"/>
    <property type="molecule type" value="Genomic_DNA"/>
</dbReference>
<gene>
    <name evidence="1" type="ORF">PCANC_27513</name>
</gene>
<keyword evidence="2" id="KW-1185">Reference proteome</keyword>
<organism evidence="1 2">
    <name type="scientific">Puccinia coronata f. sp. avenae</name>
    <dbReference type="NCBI Taxonomy" id="200324"/>
    <lineage>
        <taxon>Eukaryota</taxon>
        <taxon>Fungi</taxon>
        <taxon>Dikarya</taxon>
        <taxon>Basidiomycota</taxon>
        <taxon>Pucciniomycotina</taxon>
        <taxon>Pucciniomycetes</taxon>
        <taxon>Pucciniales</taxon>
        <taxon>Pucciniaceae</taxon>
        <taxon>Puccinia</taxon>
    </lineage>
</organism>
<name>A0A2N5TUN7_9BASI</name>
<dbReference type="AlphaFoldDB" id="A0A2N5TUN7"/>
<reference evidence="1 2" key="1">
    <citation type="submission" date="2017-11" db="EMBL/GenBank/DDBJ databases">
        <title>De novo assembly and phasing of dikaryotic genomes from two isolates of Puccinia coronata f. sp. avenae, the causal agent of oat crown rust.</title>
        <authorList>
            <person name="Miller M.E."/>
            <person name="Zhang Y."/>
            <person name="Omidvar V."/>
            <person name="Sperschneider J."/>
            <person name="Schwessinger B."/>
            <person name="Raley C."/>
            <person name="Palmer J.M."/>
            <person name="Garnica D."/>
            <person name="Upadhyaya N."/>
            <person name="Rathjen J."/>
            <person name="Taylor J.M."/>
            <person name="Park R.F."/>
            <person name="Dodds P.N."/>
            <person name="Hirsch C.D."/>
            <person name="Kianian S.F."/>
            <person name="Figueroa M."/>
        </authorList>
    </citation>
    <scope>NUCLEOTIDE SEQUENCE [LARGE SCALE GENOMIC DNA]</scope>
    <source>
        <strain evidence="1">12NC29</strain>
    </source>
</reference>
<sequence>MGMTEPLNLFNRSPNNDINMNNQTSNGSIKQICTALQSNMNLDPNHLKIALLASKASLGYNSSASLQLFLTLSSLSSHHIRPVDIVLTLHASLVFANGAYHQLHNSTNPAQTITYTFDDRFKDFVRLSAWMILFKPNLEAYSNNPHKNGALPKTLYYLTLDAVDKQSDKWKEDHLQHGQLQEDPEALEAYRNVLLANILKTKRITINGAVPNCKEMLTAIYEELLPKAEKLTVAQIQHEVKKNVAM</sequence>
<dbReference type="Proteomes" id="UP000235388">
    <property type="component" value="Unassembled WGS sequence"/>
</dbReference>
<evidence type="ECO:0000313" key="2">
    <source>
        <dbReference type="Proteomes" id="UP000235388"/>
    </source>
</evidence>
<accession>A0A2N5TUN7</accession>